<dbReference type="Proteomes" id="UP000231501">
    <property type="component" value="Unassembled WGS sequence"/>
</dbReference>
<dbReference type="RefSeq" id="WP_099861395.1">
    <property type="nucleotide sequence ID" value="NZ_PEOG01000020.1"/>
</dbReference>
<dbReference type="EMBL" id="PEOG01000020">
    <property type="protein sequence ID" value="PIM53531.1"/>
    <property type="molecule type" value="Genomic_DNA"/>
</dbReference>
<proteinExistence type="predicted"/>
<organism evidence="1 2">
    <name type="scientific">Roseateles chitinivorans</name>
    <dbReference type="NCBI Taxonomy" id="2917965"/>
    <lineage>
        <taxon>Bacteria</taxon>
        <taxon>Pseudomonadati</taxon>
        <taxon>Pseudomonadota</taxon>
        <taxon>Betaproteobacteria</taxon>
        <taxon>Burkholderiales</taxon>
        <taxon>Sphaerotilaceae</taxon>
        <taxon>Roseateles</taxon>
    </lineage>
</organism>
<comment type="caution">
    <text evidence="1">The sequence shown here is derived from an EMBL/GenBank/DDBJ whole genome shotgun (WGS) entry which is preliminary data.</text>
</comment>
<sequence length="82" mass="8815">MGLMSGPVVARAAPVVEVGMSCTVADGWWSLDRERPVQPEPVKVLAIKALTTGAPGAWVQPSRGKLTEHQLHIALDRLSDCR</sequence>
<name>A0A2G9CAR7_9BURK</name>
<protein>
    <submittedName>
        <fullName evidence="1">Uncharacterized protein</fullName>
    </submittedName>
</protein>
<evidence type="ECO:0000313" key="1">
    <source>
        <dbReference type="EMBL" id="PIM53531.1"/>
    </source>
</evidence>
<evidence type="ECO:0000313" key="2">
    <source>
        <dbReference type="Proteomes" id="UP000231501"/>
    </source>
</evidence>
<accession>A0A2G9CAR7</accession>
<gene>
    <name evidence="1" type="ORF">CS062_09405</name>
</gene>
<dbReference type="AlphaFoldDB" id="A0A2G9CAR7"/>
<keyword evidence="2" id="KW-1185">Reference proteome</keyword>
<reference evidence="1 2" key="1">
    <citation type="submission" date="2017-11" db="EMBL/GenBank/DDBJ databases">
        <title>Draft genome sequence of Mitsuaria sp. HWN-4.</title>
        <authorList>
            <person name="Gundlapally S.R."/>
        </authorList>
    </citation>
    <scope>NUCLEOTIDE SEQUENCE [LARGE SCALE GENOMIC DNA]</scope>
    <source>
        <strain evidence="1 2">HWN-4</strain>
    </source>
</reference>
<dbReference type="OrthoDB" id="9155961at2"/>